<dbReference type="InterPro" id="IPR037185">
    <property type="entry name" value="EmrE-like"/>
</dbReference>
<evidence type="ECO:0000256" key="5">
    <source>
        <dbReference type="ARBA" id="ARBA00023136"/>
    </source>
</evidence>
<reference evidence="10" key="1">
    <citation type="submission" date="2021-05" db="EMBL/GenBank/DDBJ databases">
        <title>Direct Submission.</title>
        <authorList>
            <person name="Li K."/>
            <person name="Gao J."/>
        </authorList>
    </citation>
    <scope>NUCLEOTIDE SEQUENCE [LARGE SCALE GENOMIC DNA]</scope>
    <source>
        <strain evidence="10">HDS12</strain>
    </source>
</reference>
<dbReference type="PANTHER" id="PTHR32322">
    <property type="entry name" value="INNER MEMBRANE TRANSPORTER"/>
    <property type="match status" value="1"/>
</dbReference>
<evidence type="ECO:0000256" key="7">
    <source>
        <dbReference type="SAM" id="Phobius"/>
    </source>
</evidence>
<feature type="transmembrane region" description="Helical" evidence="7">
    <location>
        <begin position="217"/>
        <end position="236"/>
    </location>
</feature>
<keyword evidence="10" id="KW-1185">Reference proteome</keyword>
<keyword evidence="5 7" id="KW-0472">Membrane</keyword>
<organism evidence="9 10">
    <name type="scientific">Nocardiopsis akebiae</name>
    <dbReference type="NCBI Taxonomy" id="2831968"/>
    <lineage>
        <taxon>Bacteria</taxon>
        <taxon>Bacillati</taxon>
        <taxon>Actinomycetota</taxon>
        <taxon>Actinomycetes</taxon>
        <taxon>Streptosporangiales</taxon>
        <taxon>Nocardiopsidaceae</taxon>
        <taxon>Nocardiopsis</taxon>
    </lineage>
</organism>
<feature type="transmembrane region" description="Helical" evidence="7">
    <location>
        <begin position="124"/>
        <end position="146"/>
    </location>
</feature>
<feature type="domain" description="EamA" evidence="8">
    <location>
        <begin position="157"/>
        <end position="284"/>
    </location>
</feature>
<evidence type="ECO:0000256" key="3">
    <source>
        <dbReference type="ARBA" id="ARBA00022692"/>
    </source>
</evidence>
<dbReference type="Proteomes" id="UP000678016">
    <property type="component" value="Chromosome"/>
</dbReference>
<dbReference type="PANTHER" id="PTHR32322:SF2">
    <property type="entry name" value="EAMA DOMAIN-CONTAINING PROTEIN"/>
    <property type="match status" value="1"/>
</dbReference>
<evidence type="ECO:0000256" key="4">
    <source>
        <dbReference type="ARBA" id="ARBA00022989"/>
    </source>
</evidence>
<evidence type="ECO:0000256" key="1">
    <source>
        <dbReference type="ARBA" id="ARBA00004141"/>
    </source>
</evidence>
<dbReference type="SUPFAM" id="SSF103481">
    <property type="entry name" value="Multidrug resistance efflux transporter EmrE"/>
    <property type="match status" value="2"/>
</dbReference>
<keyword evidence="4 7" id="KW-1133">Transmembrane helix</keyword>
<evidence type="ECO:0000259" key="8">
    <source>
        <dbReference type="Pfam" id="PF00892"/>
    </source>
</evidence>
<gene>
    <name evidence="9" type="ORF">KGD83_16635</name>
</gene>
<comment type="similarity">
    <text evidence="2">Belongs to the EamA transporter family.</text>
</comment>
<dbReference type="EMBL" id="CP074132">
    <property type="protein sequence ID" value="QUX26983.1"/>
    <property type="molecule type" value="Genomic_DNA"/>
</dbReference>
<evidence type="ECO:0000256" key="6">
    <source>
        <dbReference type="SAM" id="MobiDB-lite"/>
    </source>
</evidence>
<feature type="transmembrane region" description="Helical" evidence="7">
    <location>
        <begin position="67"/>
        <end position="85"/>
    </location>
</feature>
<dbReference type="InterPro" id="IPR050638">
    <property type="entry name" value="AA-Vitamin_Transporters"/>
</dbReference>
<accession>A0ABX8C1K8</accession>
<sequence>MNRHRSLGIAAITVTSVLWGTTGTAATFAPQAGPLAIGSAALGIGGLLQALIALPALAAARSRLRDNLPLVAVGALAVGLYPLAFYGSMHLAGVAVGTVVSLASAPLASGLLELVVQRTPLSRWWMLAAAAGIVGGVLLCVSNTAAPAASPGGTAAGVALGLVAGLTYAAFSWAAHTLMGRGIDRAASMGAVFGCGGLLLMPVLALTGAPLAASGQAFAVAAYMALVPMFLGYLFFGFGLTRVPASTATTVTLSEPAVAALLAVLVVGETLTGAGWFGLGLIALVPVVLAVAPAPGPAARPVEPARAAGTTVTGDREPA</sequence>
<feature type="transmembrane region" description="Helical" evidence="7">
    <location>
        <begin position="91"/>
        <end position="112"/>
    </location>
</feature>
<feature type="transmembrane region" description="Helical" evidence="7">
    <location>
        <begin position="35"/>
        <end position="60"/>
    </location>
</feature>
<name>A0ABX8C1K8_9ACTN</name>
<dbReference type="InterPro" id="IPR000620">
    <property type="entry name" value="EamA_dom"/>
</dbReference>
<comment type="subcellular location">
    <subcellularLocation>
        <location evidence="1">Membrane</location>
        <topology evidence="1">Multi-pass membrane protein</topology>
    </subcellularLocation>
</comment>
<protein>
    <submittedName>
        <fullName evidence="9">EamA family transporter</fullName>
    </submittedName>
</protein>
<feature type="transmembrane region" description="Helical" evidence="7">
    <location>
        <begin position="152"/>
        <end position="174"/>
    </location>
</feature>
<evidence type="ECO:0000313" key="9">
    <source>
        <dbReference type="EMBL" id="QUX26983.1"/>
    </source>
</evidence>
<evidence type="ECO:0000256" key="2">
    <source>
        <dbReference type="ARBA" id="ARBA00007362"/>
    </source>
</evidence>
<dbReference type="Pfam" id="PF00892">
    <property type="entry name" value="EamA"/>
    <property type="match status" value="1"/>
</dbReference>
<feature type="transmembrane region" description="Helical" evidence="7">
    <location>
        <begin position="186"/>
        <end position="205"/>
    </location>
</feature>
<feature type="region of interest" description="Disordered" evidence="6">
    <location>
        <begin position="296"/>
        <end position="319"/>
    </location>
</feature>
<dbReference type="RefSeq" id="WP_212640071.1">
    <property type="nucleotide sequence ID" value="NZ_CP074132.1"/>
</dbReference>
<keyword evidence="3 7" id="KW-0812">Transmembrane</keyword>
<evidence type="ECO:0000313" key="10">
    <source>
        <dbReference type="Proteomes" id="UP000678016"/>
    </source>
</evidence>
<proteinExistence type="inferred from homology"/>
<feature type="compositionally biased region" description="Low complexity" evidence="6">
    <location>
        <begin position="296"/>
        <end position="309"/>
    </location>
</feature>